<name>A0A2P6V986_9CHLO</name>
<evidence type="ECO:0000313" key="14">
    <source>
        <dbReference type="Proteomes" id="UP000239649"/>
    </source>
</evidence>
<dbReference type="OrthoDB" id="406844at2759"/>
<dbReference type="InterPro" id="IPR015943">
    <property type="entry name" value="WD40/YVTN_repeat-like_dom_sf"/>
</dbReference>
<evidence type="ECO:0000256" key="4">
    <source>
        <dbReference type="ARBA" id="ARBA00022574"/>
    </source>
</evidence>
<feature type="domain" description="Anaphase-promoting complex subunit 4-like WD40" evidence="12">
    <location>
        <begin position="137"/>
        <end position="196"/>
    </location>
</feature>
<organism evidence="13 14">
    <name type="scientific">Micractinium conductrix</name>
    <dbReference type="NCBI Taxonomy" id="554055"/>
    <lineage>
        <taxon>Eukaryota</taxon>
        <taxon>Viridiplantae</taxon>
        <taxon>Chlorophyta</taxon>
        <taxon>core chlorophytes</taxon>
        <taxon>Trebouxiophyceae</taxon>
        <taxon>Chlorellales</taxon>
        <taxon>Chlorellaceae</taxon>
        <taxon>Chlorella clade</taxon>
        <taxon>Micractinium</taxon>
    </lineage>
</organism>
<dbReference type="GO" id="GO:0034314">
    <property type="term" value="P:Arp2/3 complex-mediated actin nucleation"/>
    <property type="evidence" value="ECO:0007669"/>
    <property type="project" value="InterPro"/>
</dbReference>
<feature type="repeat" description="WD" evidence="10">
    <location>
        <begin position="163"/>
        <end position="195"/>
    </location>
</feature>
<dbReference type="GO" id="GO:0005885">
    <property type="term" value="C:Arp2/3 protein complex"/>
    <property type="evidence" value="ECO:0007669"/>
    <property type="project" value="InterPro"/>
</dbReference>
<evidence type="ECO:0000256" key="11">
    <source>
        <dbReference type="SAM" id="MobiDB-lite"/>
    </source>
</evidence>
<keyword evidence="7" id="KW-0206">Cytoskeleton</keyword>
<evidence type="ECO:0000256" key="3">
    <source>
        <dbReference type="ARBA" id="ARBA00022490"/>
    </source>
</evidence>
<dbReference type="STRING" id="554055.A0A2P6V986"/>
<keyword evidence="5" id="KW-0677">Repeat</keyword>
<dbReference type="PROSITE" id="PS50082">
    <property type="entry name" value="WD_REPEATS_2"/>
    <property type="match status" value="1"/>
</dbReference>
<evidence type="ECO:0000256" key="6">
    <source>
        <dbReference type="ARBA" id="ARBA00023203"/>
    </source>
</evidence>
<accession>A0A2P6V986</accession>
<comment type="subcellular location">
    <subcellularLocation>
        <location evidence="1">Cytoplasm</location>
        <location evidence="1">Cytoskeleton</location>
    </subcellularLocation>
</comment>
<feature type="region of interest" description="Disordered" evidence="11">
    <location>
        <begin position="59"/>
        <end position="81"/>
    </location>
</feature>
<dbReference type="Pfam" id="PF12894">
    <property type="entry name" value="ANAPC4_WD40"/>
    <property type="match status" value="1"/>
</dbReference>
<keyword evidence="3" id="KW-0963">Cytoplasm</keyword>
<keyword evidence="14" id="KW-1185">Reference proteome</keyword>
<comment type="caution">
    <text evidence="13">The sequence shown here is derived from an EMBL/GenBank/DDBJ whole genome shotgun (WGS) entry which is preliminary data.</text>
</comment>
<evidence type="ECO:0000256" key="7">
    <source>
        <dbReference type="ARBA" id="ARBA00023212"/>
    </source>
</evidence>
<dbReference type="AlphaFoldDB" id="A0A2P6V986"/>
<sequence>MALHVTRLGQLCSAAASDGTLLAVATREHTVLLLGRDIVGWQQVGRLEERHEDTISSLHFAPAAPGGDSNGGGAQPGQSRLVSSSHDRNAFVWTHQQDVQQQHQQQQAAGWQAELAITRLPKAGLCCAWAPGGRKFAIGSVDRLVSVSYLDAARELWAPRLVKKRHGGAVLALAWHPSGAVLATAAADGRLRLLNALIPEVDGKPGLPALGGNRFGEPLAELALPGAWGLAVSCAPSGACLAAASQGGNGAYLTVLSGIDLADAANLDAAALAAAAGAASTNSADGAAGGAAVAAPPPGRLQHLRLPGLPLTCLAFLSDELLVGGGFDCQPQLFARRADGCWQFVRSLQGTQEAAASKAPPEPASTSLSARIKIFEAQAAAASAASGSIKAARPAAQPGGSSGGRCGTEQAAAGPHDNRIISVSPLPPGGGGELRFVSASLEGCLAEWAVDPRSLL</sequence>
<dbReference type="InterPro" id="IPR024977">
    <property type="entry name" value="Apc4-like_WD40_dom"/>
</dbReference>
<dbReference type="InterPro" id="IPR017383">
    <property type="entry name" value="ARPC1"/>
</dbReference>
<dbReference type="EMBL" id="LHPF02000018">
    <property type="protein sequence ID" value="PSC70656.1"/>
    <property type="molecule type" value="Genomic_DNA"/>
</dbReference>
<dbReference type="Proteomes" id="UP000239649">
    <property type="component" value="Unassembled WGS sequence"/>
</dbReference>
<dbReference type="Gene3D" id="2.130.10.10">
    <property type="entry name" value="YVTN repeat-like/Quinoprotein amine dehydrogenase"/>
    <property type="match status" value="1"/>
</dbReference>
<evidence type="ECO:0000256" key="5">
    <source>
        <dbReference type="ARBA" id="ARBA00022737"/>
    </source>
</evidence>
<dbReference type="SMART" id="SM00320">
    <property type="entry name" value="WD40"/>
    <property type="match status" value="4"/>
</dbReference>
<keyword evidence="4 10" id="KW-0853">WD repeat</keyword>
<evidence type="ECO:0000256" key="8">
    <source>
        <dbReference type="ARBA" id="ARBA00041244"/>
    </source>
</evidence>
<dbReference type="PANTHER" id="PTHR10709:SF2">
    <property type="entry name" value="ACTIN-RELATED PROTEIN 2_3 COMPLEX SUBUNIT"/>
    <property type="match status" value="1"/>
</dbReference>
<protein>
    <recommendedName>
        <fullName evidence="8">Arp2/3 complex 41 kDa subunit</fullName>
    </recommendedName>
    <alternativeName>
        <fullName evidence="9">p41-ARC</fullName>
    </alternativeName>
</protein>
<dbReference type="InterPro" id="IPR036322">
    <property type="entry name" value="WD40_repeat_dom_sf"/>
</dbReference>
<proteinExistence type="inferred from homology"/>
<evidence type="ECO:0000259" key="12">
    <source>
        <dbReference type="Pfam" id="PF12894"/>
    </source>
</evidence>
<evidence type="ECO:0000313" key="13">
    <source>
        <dbReference type="EMBL" id="PSC70656.1"/>
    </source>
</evidence>
<evidence type="ECO:0000256" key="9">
    <source>
        <dbReference type="ARBA" id="ARBA00041789"/>
    </source>
</evidence>
<comment type="similarity">
    <text evidence="2">Belongs to the WD repeat ARPC1 family.</text>
</comment>
<gene>
    <name evidence="13" type="ORF">C2E20_5880</name>
</gene>
<keyword evidence="6" id="KW-0009">Actin-binding</keyword>
<dbReference type="PANTHER" id="PTHR10709">
    <property type="entry name" value="ACTIN-RELATED PROTEIN 2/3 COMPLEX SUBUNIT 1"/>
    <property type="match status" value="1"/>
</dbReference>
<dbReference type="InterPro" id="IPR001680">
    <property type="entry name" value="WD40_rpt"/>
</dbReference>
<reference evidence="13 14" key="1">
    <citation type="journal article" date="2018" name="Plant J.">
        <title>Genome sequences of Chlorella sorokiniana UTEX 1602 and Micractinium conductrix SAG 241.80: implications to maltose excretion by a green alga.</title>
        <authorList>
            <person name="Arriola M.B."/>
            <person name="Velmurugan N."/>
            <person name="Zhang Y."/>
            <person name="Plunkett M.H."/>
            <person name="Hondzo H."/>
            <person name="Barney B.M."/>
        </authorList>
    </citation>
    <scope>NUCLEOTIDE SEQUENCE [LARGE SCALE GENOMIC DNA]</scope>
    <source>
        <strain evidence="13 14">SAG 241.80</strain>
    </source>
</reference>
<evidence type="ECO:0000256" key="10">
    <source>
        <dbReference type="PROSITE-ProRule" id="PRU00221"/>
    </source>
</evidence>
<dbReference type="SUPFAM" id="SSF50978">
    <property type="entry name" value="WD40 repeat-like"/>
    <property type="match status" value="1"/>
</dbReference>
<evidence type="ECO:0000256" key="1">
    <source>
        <dbReference type="ARBA" id="ARBA00004245"/>
    </source>
</evidence>
<evidence type="ECO:0000256" key="2">
    <source>
        <dbReference type="ARBA" id="ARBA00006260"/>
    </source>
</evidence>
<feature type="region of interest" description="Disordered" evidence="11">
    <location>
        <begin position="392"/>
        <end position="420"/>
    </location>
</feature>
<dbReference type="GO" id="GO:0051015">
    <property type="term" value="F:actin filament binding"/>
    <property type="evidence" value="ECO:0007669"/>
    <property type="project" value="TreeGrafter"/>
</dbReference>